<protein>
    <recommendedName>
        <fullName evidence="3">HK97 gp10 family phage protein</fullName>
    </recommendedName>
</protein>
<organism evidence="1 2">
    <name type="scientific">Lacticaseibacillus sharpeae JCM 1186 = DSM 20505</name>
    <dbReference type="NCBI Taxonomy" id="1291052"/>
    <lineage>
        <taxon>Bacteria</taxon>
        <taxon>Bacillati</taxon>
        <taxon>Bacillota</taxon>
        <taxon>Bacilli</taxon>
        <taxon>Lactobacillales</taxon>
        <taxon>Lactobacillaceae</taxon>
        <taxon>Lacticaseibacillus</taxon>
    </lineage>
</organism>
<dbReference type="EMBL" id="AYYO01000050">
    <property type="protein sequence ID" value="KRM54619.1"/>
    <property type="molecule type" value="Genomic_DNA"/>
</dbReference>
<dbReference type="InterPro" id="IPR010064">
    <property type="entry name" value="HK97-gp10_tail"/>
</dbReference>
<evidence type="ECO:0000313" key="1">
    <source>
        <dbReference type="EMBL" id="KRM54619.1"/>
    </source>
</evidence>
<accession>A0A0R1ZRL0</accession>
<dbReference type="AlphaFoldDB" id="A0A0R1ZRL0"/>
<gene>
    <name evidence="1" type="ORF">FC18_GL002329</name>
</gene>
<dbReference type="STRING" id="1291052.FC18_GL002329"/>
<dbReference type="Pfam" id="PF04883">
    <property type="entry name" value="HK97-gp10_like"/>
    <property type="match status" value="1"/>
</dbReference>
<name>A0A0R1ZRL0_9LACO</name>
<evidence type="ECO:0008006" key="3">
    <source>
        <dbReference type="Google" id="ProtNLM"/>
    </source>
</evidence>
<keyword evidence="2" id="KW-1185">Reference proteome</keyword>
<dbReference type="Proteomes" id="UP000051679">
    <property type="component" value="Unassembled WGS sequence"/>
</dbReference>
<sequence>MDFSDFTEFADKLRAAGQSDALMNKMAPVMKEAGDMAIQEIKARTPVDTGELKRKWRVVGPKRPGHHLIVDIVNNQEYASFVEKGHRQKPGRYVPAIGKRLKAKWVDGQFMMRDGMAYVEDPVNQHLQKGFDAAVKSIFD</sequence>
<proteinExistence type="predicted"/>
<dbReference type="PATRIC" id="fig|1291052.5.peg.2403"/>
<reference evidence="1 2" key="1">
    <citation type="journal article" date="2015" name="Genome Announc.">
        <title>Expanding the biotechnology potential of lactobacilli through comparative genomics of 213 strains and associated genera.</title>
        <authorList>
            <person name="Sun Z."/>
            <person name="Harris H.M."/>
            <person name="McCann A."/>
            <person name="Guo C."/>
            <person name="Argimon S."/>
            <person name="Zhang W."/>
            <person name="Yang X."/>
            <person name="Jeffery I.B."/>
            <person name="Cooney J.C."/>
            <person name="Kagawa T.F."/>
            <person name="Liu W."/>
            <person name="Song Y."/>
            <person name="Salvetti E."/>
            <person name="Wrobel A."/>
            <person name="Rasinkangas P."/>
            <person name="Parkhill J."/>
            <person name="Rea M.C."/>
            <person name="O'Sullivan O."/>
            <person name="Ritari J."/>
            <person name="Douillard F.P."/>
            <person name="Paul Ross R."/>
            <person name="Yang R."/>
            <person name="Briner A.E."/>
            <person name="Felis G.E."/>
            <person name="de Vos W.M."/>
            <person name="Barrangou R."/>
            <person name="Klaenhammer T.R."/>
            <person name="Caufield P.W."/>
            <person name="Cui Y."/>
            <person name="Zhang H."/>
            <person name="O'Toole P.W."/>
        </authorList>
    </citation>
    <scope>NUCLEOTIDE SEQUENCE [LARGE SCALE GENOMIC DNA]</scope>
    <source>
        <strain evidence="1 2">DSM 20505</strain>
    </source>
</reference>
<evidence type="ECO:0000313" key="2">
    <source>
        <dbReference type="Proteomes" id="UP000051679"/>
    </source>
</evidence>
<comment type="caution">
    <text evidence="1">The sequence shown here is derived from an EMBL/GenBank/DDBJ whole genome shotgun (WGS) entry which is preliminary data.</text>
</comment>